<feature type="signal peptide" evidence="1">
    <location>
        <begin position="1"/>
        <end position="32"/>
    </location>
</feature>
<name>A0A0M6XUZ0_9RHOB</name>
<gene>
    <name evidence="2" type="ORF">JAN5088_03223</name>
</gene>
<accession>A0A0M6XUZ0</accession>
<dbReference type="PANTHER" id="PTHR43559:SF2">
    <property type="entry name" value="HOMOLOG OF SLSA IN STM"/>
    <property type="match status" value="1"/>
</dbReference>
<dbReference type="InterPro" id="IPR053152">
    <property type="entry name" value="Hydrolase_YcaC-like"/>
</dbReference>
<dbReference type="EMBL" id="CXPG01000021">
    <property type="protein sequence ID" value="CTQ34427.1"/>
    <property type="molecule type" value="Genomic_DNA"/>
</dbReference>
<dbReference type="InterPro" id="IPR036380">
    <property type="entry name" value="Isochorismatase-like_sf"/>
</dbReference>
<reference evidence="2 3" key="1">
    <citation type="submission" date="2015-07" db="EMBL/GenBank/DDBJ databases">
        <authorList>
            <person name="Noorani M."/>
        </authorList>
    </citation>
    <scope>NUCLEOTIDE SEQUENCE [LARGE SCALE GENOMIC DNA]</scope>
    <source>
        <strain evidence="2 3">CECT 5088</strain>
    </source>
</reference>
<feature type="chain" id="PRO_5005807209" description="Isochorismatase family protein" evidence="1">
    <location>
        <begin position="33"/>
        <end position="117"/>
    </location>
</feature>
<keyword evidence="3" id="KW-1185">Reference proteome</keyword>
<evidence type="ECO:0008006" key="4">
    <source>
        <dbReference type="Google" id="ProtNLM"/>
    </source>
</evidence>
<dbReference type="AlphaFoldDB" id="A0A0M6XUZ0"/>
<dbReference type="STRING" id="282197.SAMN04488517_1087"/>
<dbReference type="Gene3D" id="3.40.50.850">
    <property type="entry name" value="Isochorismatase-like"/>
    <property type="match status" value="1"/>
</dbReference>
<protein>
    <recommendedName>
        <fullName evidence="4">Isochorismatase family protein</fullName>
    </recommendedName>
</protein>
<dbReference type="RefSeq" id="WP_199502163.1">
    <property type="nucleotide sequence ID" value="NZ_CXPG01000021.1"/>
</dbReference>
<sequence>MKIMTRLGRTVLALATGAAMLAQPFAFTAAQAQEATEQNPAFAGLTRPPSESDAQVLFDSSDAVLLMLDHQTGLFQTVNDVPIADLRNNATVLTKIAQQADMPIIYTASEPKAPTAP</sequence>
<keyword evidence="1" id="KW-0732">Signal</keyword>
<evidence type="ECO:0000256" key="1">
    <source>
        <dbReference type="SAM" id="SignalP"/>
    </source>
</evidence>
<proteinExistence type="predicted"/>
<evidence type="ECO:0000313" key="2">
    <source>
        <dbReference type="EMBL" id="CTQ34427.1"/>
    </source>
</evidence>
<dbReference type="PANTHER" id="PTHR43559">
    <property type="entry name" value="HYDROLASE YCAC-RELATED"/>
    <property type="match status" value="1"/>
</dbReference>
<dbReference type="Proteomes" id="UP000048908">
    <property type="component" value="Unassembled WGS sequence"/>
</dbReference>
<organism evidence="2 3">
    <name type="scientific">Jannaschia rubra</name>
    <dbReference type="NCBI Taxonomy" id="282197"/>
    <lineage>
        <taxon>Bacteria</taxon>
        <taxon>Pseudomonadati</taxon>
        <taxon>Pseudomonadota</taxon>
        <taxon>Alphaproteobacteria</taxon>
        <taxon>Rhodobacterales</taxon>
        <taxon>Roseobacteraceae</taxon>
        <taxon>Jannaschia</taxon>
    </lineage>
</organism>
<evidence type="ECO:0000313" key="3">
    <source>
        <dbReference type="Proteomes" id="UP000048908"/>
    </source>
</evidence>
<dbReference type="SUPFAM" id="SSF52499">
    <property type="entry name" value="Isochorismatase-like hydrolases"/>
    <property type="match status" value="1"/>
</dbReference>